<dbReference type="InterPro" id="IPR037238">
    <property type="entry name" value="YbiA-like_sf"/>
</dbReference>
<evidence type="ECO:0000259" key="3">
    <source>
        <dbReference type="Pfam" id="PF08719"/>
    </source>
</evidence>
<evidence type="ECO:0000256" key="1">
    <source>
        <dbReference type="ARBA" id="ARBA00000022"/>
    </source>
</evidence>
<comment type="caution">
    <text evidence="4">The sequence shown here is derived from an EMBL/GenBank/DDBJ whole genome shotgun (WGS) entry which is preliminary data.</text>
</comment>
<dbReference type="Proteomes" id="UP000076587">
    <property type="component" value="Unassembled WGS sequence"/>
</dbReference>
<dbReference type="SUPFAM" id="SSF143990">
    <property type="entry name" value="YbiA-like"/>
    <property type="match status" value="1"/>
</dbReference>
<dbReference type="CDD" id="cd15457">
    <property type="entry name" value="NADAR"/>
    <property type="match status" value="1"/>
</dbReference>
<dbReference type="AlphaFoldDB" id="A0A167GA58"/>
<comment type="catalytic activity">
    <reaction evidence="2">
        <text>2,5-diamino-6-hydroxy-4-(5-phosphoribosylamino)-pyrimidine + H2O = 2,5,6-triamino-4-hydroxypyrimidine + D-ribose 5-phosphate</text>
        <dbReference type="Rhea" id="RHEA:23436"/>
        <dbReference type="ChEBI" id="CHEBI:15377"/>
        <dbReference type="ChEBI" id="CHEBI:58614"/>
        <dbReference type="ChEBI" id="CHEBI:78346"/>
        <dbReference type="ChEBI" id="CHEBI:137796"/>
    </reaction>
</comment>
<dbReference type="Gene3D" id="1.10.357.40">
    <property type="entry name" value="YbiA-like"/>
    <property type="match status" value="1"/>
</dbReference>
<dbReference type="EMBL" id="AUXT01000063">
    <property type="protein sequence ID" value="KZN54773.1"/>
    <property type="molecule type" value="Genomic_DNA"/>
</dbReference>
<evidence type="ECO:0000313" key="5">
    <source>
        <dbReference type="Proteomes" id="UP000076587"/>
    </source>
</evidence>
<dbReference type="OrthoDB" id="67297at2"/>
<dbReference type="Pfam" id="PF08719">
    <property type="entry name" value="NADAR"/>
    <property type="match status" value="1"/>
</dbReference>
<accession>A0A167GA58</accession>
<dbReference type="NCBIfam" id="TIGR02464">
    <property type="entry name" value="ribofla_fusion"/>
    <property type="match status" value="1"/>
</dbReference>
<evidence type="ECO:0000313" key="4">
    <source>
        <dbReference type="EMBL" id="KZN54773.1"/>
    </source>
</evidence>
<evidence type="ECO:0000256" key="2">
    <source>
        <dbReference type="ARBA" id="ARBA00000751"/>
    </source>
</evidence>
<name>A0A167GA58_9GAMM</name>
<protein>
    <recommendedName>
        <fullName evidence="3">NADAR domain-containing protein</fullName>
    </recommendedName>
</protein>
<reference evidence="4 5" key="1">
    <citation type="submission" date="2013-07" db="EMBL/GenBank/DDBJ databases">
        <title>Comparative Genomic and Metabolomic Analysis of Twelve Strains of Pseudoalteromonas luteoviolacea.</title>
        <authorList>
            <person name="Vynne N.G."/>
            <person name="Mansson M."/>
            <person name="Gram L."/>
        </authorList>
    </citation>
    <scope>NUCLEOTIDE SEQUENCE [LARGE SCALE GENOMIC DNA]</scope>
    <source>
        <strain evidence="4 5">NCIMB 1942</strain>
    </source>
</reference>
<comment type="catalytic activity">
    <reaction evidence="1">
        <text>5-amino-6-(5-phospho-D-ribosylamino)uracil + H2O = 5,6-diaminouracil + D-ribose 5-phosphate</text>
        <dbReference type="Rhea" id="RHEA:55020"/>
        <dbReference type="ChEBI" id="CHEBI:15377"/>
        <dbReference type="ChEBI" id="CHEBI:46252"/>
        <dbReference type="ChEBI" id="CHEBI:58453"/>
        <dbReference type="ChEBI" id="CHEBI:78346"/>
    </reaction>
</comment>
<dbReference type="RefSeq" id="WP_063375974.1">
    <property type="nucleotide sequence ID" value="NZ_AUXT01000063.1"/>
</dbReference>
<organism evidence="4 5">
    <name type="scientific">Pseudoalteromonas luteoviolacea NCIMB 1942</name>
    <dbReference type="NCBI Taxonomy" id="1365253"/>
    <lineage>
        <taxon>Bacteria</taxon>
        <taxon>Pseudomonadati</taxon>
        <taxon>Pseudomonadota</taxon>
        <taxon>Gammaproteobacteria</taxon>
        <taxon>Alteromonadales</taxon>
        <taxon>Pseudoalteromonadaceae</taxon>
        <taxon>Pseudoalteromonas</taxon>
    </lineage>
</organism>
<dbReference type="InterPro" id="IPR012816">
    <property type="entry name" value="NADAR"/>
</dbReference>
<proteinExistence type="predicted"/>
<sequence>MMYAKATLFNDLDITAKVLASRHPNEAKKLNRQVKNFDEQQRNAERFNIVVKANQLKFEQNPELKAYLLGTSNRVIVAASPVDKIWEVGLAEDNSLIEDPKNWQGLNLLEYAIMVVREKFALEN</sequence>
<dbReference type="PATRIC" id="fig|1365253.3.peg.1036"/>
<feature type="domain" description="NADAR" evidence="3">
    <location>
        <begin position="1"/>
        <end position="120"/>
    </location>
</feature>
<gene>
    <name evidence="4" type="ORF">N482_24495</name>
</gene>